<protein>
    <recommendedName>
        <fullName evidence="3">Kelch repeat protein</fullName>
    </recommendedName>
</protein>
<evidence type="ECO:0000313" key="2">
    <source>
        <dbReference type="Proteomes" id="UP000723463"/>
    </source>
</evidence>
<evidence type="ECO:0000313" key="1">
    <source>
        <dbReference type="EMBL" id="KAF9545552.1"/>
    </source>
</evidence>
<dbReference type="InterPro" id="IPR015915">
    <property type="entry name" value="Kelch-typ_b-propeller"/>
</dbReference>
<sequence length="237" mass="26413">MAYTTVDGTTLYIQGGSARGSNYNNQFYSLDLTISGWNASSPPWKVLPVGAGIHSAPFTYYHAMTATKDSKKLITWSAFTGLSTYDFATSVWANNTLGHLNPDAFGGQMSLALDPTTGLIYVPGRVNMGAGMLIYDPVATSADVVPMYPRTLLSFLNTGNSFVWSELRKSFLYFGGFAYVENSTVFNQYMFEYQPSTYNWTRIASKDNLPRIAWFRPTMEQRWWCLGDGKLPLAVLI</sequence>
<accession>A0A9P6K3T0</accession>
<proteinExistence type="predicted"/>
<dbReference type="Proteomes" id="UP000723463">
    <property type="component" value="Unassembled WGS sequence"/>
</dbReference>
<dbReference type="SUPFAM" id="SSF117281">
    <property type="entry name" value="Kelch motif"/>
    <property type="match status" value="1"/>
</dbReference>
<comment type="caution">
    <text evidence="1">The sequence shown here is derived from an EMBL/GenBank/DDBJ whole genome shotgun (WGS) entry which is preliminary data.</text>
</comment>
<name>A0A9P6K3T0_9FUNG</name>
<organism evidence="1 2">
    <name type="scientific">Mortierella hygrophila</name>
    <dbReference type="NCBI Taxonomy" id="979708"/>
    <lineage>
        <taxon>Eukaryota</taxon>
        <taxon>Fungi</taxon>
        <taxon>Fungi incertae sedis</taxon>
        <taxon>Mucoromycota</taxon>
        <taxon>Mortierellomycotina</taxon>
        <taxon>Mortierellomycetes</taxon>
        <taxon>Mortierellales</taxon>
        <taxon>Mortierellaceae</taxon>
        <taxon>Mortierella</taxon>
    </lineage>
</organism>
<reference evidence="1" key="1">
    <citation type="journal article" date="2020" name="Fungal Divers.">
        <title>Resolving the Mortierellaceae phylogeny through synthesis of multi-gene phylogenetics and phylogenomics.</title>
        <authorList>
            <person name="Vandepol N."/>
            <person name="Liber J."/>
            <person name="Desiro A."/>
            <person name="Na H."/>
            <person name="Kennedy M."/>
            <person name="Barry K."/>
            <person name="Grigoriev I.V."/>
            <person name="Miller A.N."/>
            <person name="O'Donnell K."/>
            <person name="Stajich J.E."/>
            <person name="Bonito G."/>
        </authorList>
    </citation>
    <scope>NUCLEOTIDE SEQUENCE</scope>
    <source>
        <strain evidence="1">NRRL 2591</strain>
    </source>
</reference>
<dbReference type="Gene3D" id="2.120.10.80">
    <property type="entry name" value="Kelch-type beta propeller"/>
    <property type="match status" value="1"/>
</dbReference>
<gene>
    <name evidence="1" type="ORF">EC957_010861</name>
</gene>
<dbReference type="EMBL" id="JAAAXW010000070">
    <property type="protein sequence ID" value="KAF9545552.1"/>
    <property type="molecule type" value="Genomic_DNA"/>
</dbReference>
<keyword evidence="2" id="KW-1185">Reference proteome</keyword>
<dbReference type="AlphaFoldDB" id="A0A9P6K3T0"/>
<evidence type="ECO:0008006" key="3">
    <source>
        <dbReference type="Google" id="ProtNLM"/>
    </source>
</evidence>